<dbReference type="InterPro" id="IPR058033">
    <property type="entry name" value="ARM_TBCD_2nd"/>
</dbReference>
<dbReference type="GO" id="GO:0007023">
    <property type="term" value="P:post-chaperonin tubulin folding pathway"/>
    <property type="evidence" value="ECO:0007669"/>
    <property type="project" value="InterPro"/>
</dbReference>
<dbReference type="Gene3D" id="1.25.10.10">
    <property type="entry name" value="Leucine-rich Repeat Variant"/>
    <property type="match status" value="1"/>
</dbReference>
<accession>A0A8H3HCT6</accession>
<feature type="domain" description="Tubulin-folding cofactor D ARM repeats" evidence="3">
    <location>
        <begin position="504"/>
        <end position="586"/>
    </location>
</feature>
<evidence type="ECO:0000313" key="4">
    <source>
        <dbReference type="EMBL" id="CAE6497197.1"/>
    </source>
</evidence>
<dbReference type="InterPro" id="IPR022577">
    <property type="entry name" value="TBCD_C"/>
</dbReference>
<dbReference type="GO" id="GO:0005096">
    <property type="term" value="F:GTPase activator activity"/>
    <property type="evidence" value="ECO:0007669"/>
    <property type="project" value="InterPro"/>
</dbReference>
<dbReference type="SUPFAM" id="SSF48371">
    <property type="entry name" value="ARM repeat"/>
    <property type="match status" value="1"/>
</dbReference>
<dbReference type="GO" id="GO:0048487">
    <property type="term" value="F:beta-tubulin binding"/>
    <property type="evidence" value="ECO:0007669"/>
    <property type="project" value="InterPro"/>
</dbReference>
<dbReference type="InterPro" id="IPR016024">
    <property type="entry name" value="ARM-type_fold"/>
</dbReference>
<dbReference type="Pfam" id="PF23579">
    <property type="entry name" value="ARM_TBCD"/>
    <property type="match status" value="2"/>
</dbReference>
<evidence type="ECO:0000259" key="3">
    <source>
        <dbReference type="Pfam" id="PF25767"/>
    </source>
</evidence>
<dbReference type="Pfam" id="PF25767">
    <property type="entry name" value="ARM_TBCD_2nd"/>
    <property type="match status" value="2"/>
</dbReference>
<gene>
    <name evidence="4" type="ORF">RDB_LOCUS118234</name>
</gene>
<evidence type="ECO:0000259" key="2">
    <source>
        <dbReference type="Pfam" id="PF12612"/>
    </source>
</evidence>
<dbReference type="InterPro" id="IPR033162">
    <property type="entry name" value="TBCD"/>
</dbReference>
<dbReference type="EMBL" id="CAJMWY010002958">
    <property type="protein sequence ID" value="CAE6497197.1"/>
    <property type="molecule type" value="Genomic_DNA"/>
</dbReference>
<dbReference type="AlphaFoldDB" id="A0A8H3HCT6"/>
<reference evidence="4" key="1">
    <citation type="submission" date="2021-01" db="EMBL/GenBank/DDBJ databases">
        <authorList>
            <person name="Kaushik A."/>
        </authorList>
    </citation>
    <scope>NUCLEOTIDE SEQUENCE</scope>
    <source>
        <strain evidence="4">AG4-RS23</strain>
    </source>
</reference>
<dbReference type="Pfam" id="PF12612">
    <property type="entry name" value="TFCD_C"/>
    <property type="match status" value="1"/>
</dbReference>
<name>A0A8H3HCT6_9AGAM</name>
<feature type="domain" description="Tubulin-folding cofactor D ARM repeats" evidence="3">
    <location>
        <begin position="375"/>
        <end position="503"/>
    </location>
</feature>
<proteinExistence type="predicted"/>
<dbReference type="Proteomes" id="UP000663861">
    <property type="component" value="Unassembled WGS sequence"/>
</dbReference>
<dbReference type="PANTHER" id="PTHR12658:SF0">
    <property type="entry name" value="TUBULIN-SPECIFIC CHAPERONE D"/>
    <property type="match status" value="1"/>
</dbReference>
<evidence type="ECO:0000256" key="1">
    <source>
        <dbReference type="ARBA" id="ARBA00023186"/>
    </source>
</evidence>
<dbReference type="GO" id="GO:0000226">
    <property type="term" value="P:microtubule cytoskeleton organization"/>
    <property type="evidence" value="ECO:0007669"/>
    <property type="project" value="TreeGrafter"/>
</dbReference>
<evidence type="ECO:0008006" key="6">
    <source>
        <dbReference type="Google" id="ProtNLM"/>
    </source>
</evidence>
<dbReference type="PANTHER" id="PTHR12658">
    <property type="entry name" value="BETA-TUBULIN COFACTOR D"/>
    <property type="match status" value="1"/>
</dbReference>
<dbReference type="InterPro" id="IPR011989">
    <property type="entry name" value="ARM-like"/>
</dbReference>
<dbReference type="GO" id="GO:0007021">
    <property type="term" value="P:tubulin complex assembly"/>
    <property type="evidence" value="ECO:0007669"/>
    <property type="project" value="InterPro"/>
</dbReference>
<keyword evidence="1" id="KW-0143">Chaperone</keyword>
<feature type="domain" description="Tubulin-folding cofactor D C-terminal" evidence="2">
    <location>
        <begin position="954"/>
        <end position="1151"/>
    </location>
</feature>
<comment type="caution">
    <text evidence="4">The sequence shown here is derived from an EMBL/GenBank/DDBJ whole genome shotgun (WGS) entry which is preliminary data.</text>
</comment>
<organism evidence="4 5">
    <name type="scientific">Rhizoctonia solani</name>
    <dbReference type="NCBI Taxonomy" id="456999"/>
    <lineage>
        <taxon>Eukaryota</taxon>
        <taxon>Fungi</taxon>
        <taxon>Dikarya</taxon>
        <taxon>Basidiomycota</taxon>
        <taxon>Agaricomycotina</taxon>
        <taxon>Agaricomycetes</taxon>
        <taxon>Cantharellales</taxon>
        <taxon>Ceratobasidiaceae</taxon>
        <taxon>Rhizoctonia</taxon>
    </lineage>
</organism>
<evidence type="ECO:0000313" key="5">
    <source>
        <dbReference type="Proteomes" id="UP000663861"/>
    </source>
</evidence>
<sequence length="1244" mass="137734">MDDTASDDFQLSRFGHEEEFMNVLKNFLEEDTRINPLTSVGNSSSPQLSRLTAILDEYQEQPYLLDPFLSKMVEPVVEELKNVIRAVVEQEEISQEKTTRLYQLSTLIYWYSKTRGMKSIVVEQEEISQEKTTRLYQLSTLIYWYSKTRGMKSIVPFFPHTVQDLPLALHFTEQKEKLLSEPESWGLRYVAAMWLSLICMIPFDLARFDEPGAPPERLVANRLDKIGKHYLTYPGIERESAAMLLARLYMRTDMLSKVPDHIDWAIQRIRGGASTFEVIGIMQIAAIMMKAGGAGLVLPYIDRFRALIEVLESADAGTNLLTKNLTKDTLVRKYRIKLIVRLAMCELPGKPRKVNIQNRTLVLPGTEAEVGNLYMDLEYDASIPDSIEEVIEQLITGAQDQDTAVRYSSAKGIARVASRLPEAFSDEIVDAVTALFSTHGTNLTDDILDLPPAAEMTWHGACLSYAELGRRGMISANRLKEVVGWVCKALSFDVRKGAHSVGSSALSFDVRKGAHSVGSSVRDSAAYVLWALVRAQSVEVLSSHLLKIAIHLVTTSLFDRETHVRRAASAAYQESVGRTGVIPHGIDVLRATDFYAVSNRRNAFLVASSQVAAFIEYRQALIEHVMKTTLRHWDPKIRVLGSQGLRAMCGVDLGTLGLQATLELHARLNSIDTNEVHGALLGIAEISKAFKDQGYENERLQCFKHLSSLPNTAFQKFRGDLIVEAACYLIAESISPVAAELVPANDVPDWRHIILNNGMKHQSETVQTAASAAISVISGFMDCAKDVETFIQDFQAKNASATVQCSISRALGTLAYDRFDNGIFSAIDCLVGGLTKNSETYSKSIEARRNCITSLSKIVVIVVGSSLKLPPLTLRRVYATVLLGFDDYTVDQRGDIGSWVRMATLRAVASMSQAIFRGRLHLETFEECLPPDLWYQAIGGALKQGCLPPDLWYQAIGGVLKQGVEKLDNVRAVAGEQLMCLVWDSDIRNHASGSWAVPGLDKLELAFPPDQAVPWSVGDWLFPRVPPLMDIAEYRKVLLSGIITSLASRNESAQLPLADALCAYANALPLLPEPEIVQRWDLLSFMDSILSIGRANTSANNVMIPLLKTIDILFGGEVLARLCSNEHGKERLVSVLGLAGKGAERLKNVERITAAMKVVVDLIALPPTASLASTYVESFIGHRFPRISADTAEALYLLTQTQDIQESEELEGVLLQTTWINMDEQTRGEKAKEVVALLHSIIDG</sequence>
<protein>
    <recommendedName>
        <fullName evidence="6">Tubulin-specific chaperone D</fullName>
    </recommendedName>
</protein>